<feature type="chain" id="PRO_5020880490" description="Oxidoreductase molybdopterin-binding domain-containing protein" evidence="1">
    <location>
        <begin position="24"/>
        <end position="172"/>
    </location>
</feature>
<keyword evidence="1" id="KW-0732">Signal</keyword>
<accession>A0A4R1NN75</accession>
<evidence type="ECO:0000313" key="2">
    <source>
        <dbReference type="EMBL" id="TCL09887.1"/>
    </source>
</evidence>
<dbReference type="InterPro" id="IPR036374">
    <property type="entry name" value="OxRdtase_Mopterin-bd_sf"/>
</dbReference>
<reference evidence="2 3" key="1">
    <citation type="submission" date="2019-03" db="EMBL/GenBank/DDBJ databases">
        <title>Genomic Encyclopedia of Archaeal and Bacterial Type Strains, Phase II (KMG-II): from individual species to whole genera.</title>
        <authorList>
            <person name="Goeker M."/>
        </authorList>
    </citation>
    <scope>NUCLEOTIDE SEQUENCE [LARGE SCALE GENOMIC DNA]</scope>
    <source>
        <strain evidence="2 3">DSM 26433</strain>
    </source>
</reference>
<dbReference type="RefSeq" id="WP_132859882.1">
    <property type="nucleotide sequence ID" value="NZ_SMGR01000001.1"/>
</dbReference>
<dbReference type="SUPFAM" id="SSF56524">
    <property type="entry name" value="Oxidoreductase molybdopterin-binding domain"/>
    <property type="match status" value="1"/>
</dbReference>
<keyword evidence="3" id="KW-1185">Reference proteome</keyword>
<evidence type="ECO:0000256" key="1">
    <source>
        <dbReference type="SAM" id="SignalP"/>
    </source>
</evidence>
<proteinExistence type="predicted"/>
<name>A0A4R1NN75_9RHOB</name>
<dbReference type="Proteomes" id="UP000295673">
    <property type="component" value="Unassembled WGS sequence"/>
</dbReference>
<sequence length="172" mass="18536">MFKRTLGTLLTAATLCLSTTAWAAPLASPENEVILTVSGELAQVNAGGTAQFDLAMIKGLPAVELVTETIWTEGSQTFVGTPLHEITTALGVEAGTLKAYAVNDYAVEIPVTDAVEGGPIVAYLHNGAEMSLRDKGPLWIIYPYDTNPSYKSETYYSRSIWQLDRIEVIPAQ</sequence>
<dbReference type="Gene3D" id="3.90.420.10">
    <property type="entry name" value="Oxidoreductase, molybdopterin-binding domain"/>
    <property type="match status" value="1"/>
</dbReference>
<dbReference type="OrthoDB" id="9798763at2"/>
<dbReference type="EMBL" id="SMGR01000001">
    <property type="protein sequence ID" value="TCL09887.1"/>
    <property type="molecule type" value="Genomic_DNA"/>
</dbReference>
<protein>
    <recommendedName>
        <fullName evidence="4">Oxidoreductase molybdopterin-binding domain-containing protein</fullName>
    </recommendedName>
</protein>
<comment type="caution">
    <text evidence="2">The sequence shown here is derived from an EMBL/GenBank/DDBJ whole genome shotgun (WGS) entry which is preliminary data.</text>
</comment>
<evidence type="ECO:0000313" key="3">
    <source>
        <dbReference type="Proteomes" id="UP000295673"/>
    </source>
</evidence>
<feature type="signal peptide" evidence="1">
    <location>
        <begin position="1"/>
        <end position="23"/>
    </location>
</feature>
<evidence type="ECO:0008006" key="4">
    <source>
        <dbReference type="Google" id="ProtNLM"/>
    </source>
</evidence>
<gene>
    <name evidence="2" type="ORF">BXY66_1952</name>
</gene>
<dbReference type="AlphaFoldDB" id="A0A4R1NN75"/>
<organism evidence="2 3">
    <name type="scientific">Shimia isoporae</name>
    <dbReference type="NCBI Taxonomy" id="647720"/>
    <lineage>
        <taxon>Bacteria</taxon>
        <taxon>Pseudomonadati</taxon>
        <taxon>Pseudomonadota</taxon>
        <taxon>Alphaproteobacteria</taxon>
        <taxon>Rhodobacterales</taxon>
        <taxon>Roseobacteraceae</taxon>
    </lineage>
</organism>